<evidence type="ECO:0000256" key="2">
    <source>
        <dbReference type="SAM" id="MobiDB-lite"/>
    </source>
</evidence>
<feature type="compositionally biased region" description="Polar residues" evidence="2">
    <location>
        <begin position="1"/>
        <end position="32"/>
    </location>
</feature>
<evidence type="ECO:0000313" key="3">
    <source>
        <dbReference type="Ensembl" id="ENSRFEP00010016748.1"/>
    </source>
</evidence>
<feature type="coiled-coil region" evidence="1">
    <location>
        <begin position="324"/>
        <end position="397"/>
    </location>
</feature>
<proteinExistence type="predicted"/>
<feature type="region of interest" description="Disordered" evidence="2">
    <location>
        <begin position="1"/>
        <end position="63"/>
    </location>
</feature>
<feature type="coiled-coil region" evidence="1">
    <location>
        <begin position="173"/>
        <end position="207"/>
    </location>
</feature>
<dbReference type="GO" id="GO:0097542">
    <property type="term" value="C:ciliary tip"/>
    <property type="evidence" value="ECO:0007669"/>
    <property type="project" value="TreeGrafter"/>
</dbReference>
<reference evidence="3 4" key="1">
    <citation type="journal article" date="2015" name="Annu Rev Anim Biosci">
        <title>The Genome 10K Project: a way forward.</title>
        <authorList>
            <person name="Koepfli K.P."/>
            <person name="Paten B."/>
            <person name="O'Brien S.J."/>
            <person name="Koepfli K.P."/>
            <person name="Paten B."/>
            <person name="Antunes A."/>
            <person name="Belov K."/>
            <person name="Bustamante C."/>
            <person name="Castoe T.A."/>
            <person name="Clawson H."/>
            <person name="Crawford A.J."/>
            <person name="Diekhans M."/>
            <person name="Distel D."/>
            <person name="Durbin R."/>
            <person name="Earl D."/>
            <person name="Fujita M.K."/>
            <person name="Gamble T."/>
            <person name="Georges A."/>
            <person name="Gemmell N."/>
            <person name="Gilbert M.T."/>
            <person name="Graves J.M."/>
            <person name="Green R.E."/>
            <person name="Hickey G."/>
            <person name="Jarvis E.D."/>
            <person name="Johnson W."/>
            <person name="Komissarov A."/>
            <person name="Korf I."/>
            <person name="Kuhn R."/>
            <person name="Larkin D.M."/>
            <person name="Lewin H."/>
            <person name="Lopez J.V."/>
            <person name="Ma J."/>
            <person name="Marques-Bonet T."/>
            <person name="Miller W."/>
            <person name="Murphy R."/>
            <person name="Pevzner P."/>
            <person name="Shapiro B."/>
            <person name="Steiner C."/>
            <person name="Tamazian G."/>
            <person name="Venkatesh B."/>
            <person name="Wang J."/>
            <person name="Wayne R."/>
            <person name="Wiley E."/>
            <person name="Yang H."/>
            <person name="Zhang G."/>
            <person name="Haussler D."/>
            <person name="Ryder O."/>
            <person name="O'Brien S.J."/>
        </authorList>
    </citation>
    <scope>NUCLEOTIDE SEQUENCE</scope>
</reference>
<dbReference type="GO" id="GO:0036064">
    <property type="term" value="C:ciliary basal body"/>
    <property type="evidence" value="ECO:0007669"/>
    <property type="project" value="TreeGrafter"/>
</dbReference>
<evidence type="ECO:0000256" key="1">
    <source>
        <dbReference type="SAM" id="Coils"/>
    </source>
</evidence>
<name>A0A671EYX8_RHIFE</name>
<gene>
    <name evidence="3" type="primary">ODAD3</name>
</gene>
<keyword evidence="4" id="KW-1185">Reference proteome</keyword>
<sequence>MTSPLCWAASTNALPTQDQIATSSKTKGNQAQAKRDHPRGKGAAQVWPPLHSKQGSVPASRRKSAVHTQVAELQRKIHLLEGDRKAFYESTQWNIKKNQETINQLREETRVLQLQLTALLQVLEHLDHQLREKVNQLNALRHQVGLRQKCLEELQLQHNLRELEMAEAQDGNTEVAKEESLRLENHLDSMEAEVVKTKHELEELHVVNQEALTAQDIAKNQLQYLEETVFRERKKRERYITECKKRAEERKLQNERMERKTQREHVLLQSDDTLQDSLRTKEEELLRRWSMYQMEVLFGKVKDATGVAESHAVVLRFLAQGDTFTQLETLKRENEQTLLRLKQEKQQLQRELEDLKYSGEATLMSEQKLLEELQERLKAEEQRRTEAQSQLEWVKRTMQTLKEGLEHLAGKLDQVTVDASRSVEKELDPGTGDYLLNLLGLVEEKLLKLQAQLESHNVPEMLRHIADREFYSSLEGKLPMYNTRLALPLASPKDKFFDEEETEDEHSHVVTRAELKIRSQKLIESRSRRRRRSRRS</sequence>
<dbReference type="GeneTree" id="ENSGT00940000153116"/>
<dbReference type="PANTHER" id="PTHR46518">
    <property type="entry name" value="COILED-COIL DOMAIN-CONTAINING PROTEIN 151"/>
    <property type="match status" value="1"/>
</dbReference>
<reference evidence="3" key="4">
    <citation type="submission" date="2025-08" db="UniProtKB">
        <authorList>
            <consortium name="Ensembl"/>
        </authorList>
    </citation>
    <scope>IDENTIFICATION</scope>
</reference>
<dbReference type="GO" id="GO:0036158">
    <property type="term" value="P:outer dynein arm assembly"/>
    <property type="evidence" value="ECO:0007669"/>
    <property type="project" value="InterPro"/>
</dbReference>
<organism evidence="3 4">
    <name type="scientific">Rhinolophus ferrumequinum</name>
    <name type="common">Greater horseshoe bat</name>
    <dbReference type="NCBI Taxonomy" id="59479"/>
    <lineage>
        <taxon>Eukaryota</taxon>
        <taxon>Metazoa</taxon>
        <taxon>Chordata</taxon>
        <taxon>Craniata</taxon>
        <taxon>Vertebrata</taxon>
        <taxon>Euteleostomi</taxon>
        <taxon>Mammalia</taxon>
        <taxon>Eutheria</taxon>
        <taxon>Laurasiatheria</taxon>
        <taxon>Chiroptera</taxon>
        <taxon>Yinpterochiroptera</taxon>
        <taxon>Rhinolophoidea</taxon>
        <taxon>Rhinolophidae</taxon>
        <taxon>Rhinolophinae</taxon>
        <taxon>Rhinolophus</taxon>
    </lineage>
</organism>
<dbReference type="AlphaFoldDB" id="A0A671EYX8"/>
<dbReference type="Proteomes" id="UP000472240">
    <property type="component" value="Chromosome 18"/>
</dbReference>
<dbReference type="Ensembl" id="ENSRFET00010018270.1">
    <property type="protein sequence ID" value="ENSRFEP00010016748.1"/>
    <property type="gene ID" value="ENSRFEG00010011273.1"/>
</dbReference>
<reference evidence="3 4" key="2">
    <citation type="journal article" date="2018" name="Annu Rev Anim Biosci">
        <title>Bat Biology, Genomes, and the Bat1K Project: To Generate Chromosome-Level Genomes for All Living Bat Species.</title>
        <authorList>
            <person name="Teeling E.C."/>
            <person name="Vernes S.C."/>
            <person name="Davalos L.M."/>
            <person name="Ray D.A."/>
            <person name="Gilbert M.T.P."/>
            <person name="Myers E."/>
        </authorList>
    </citation>
    <scope>NUCLEOTIDE SEQUENCE</scope>
</reference>
<dbReference type="InterPro" id="IPR033192">
    <property type="entry name" value="ODAD3"/>
</dbReference>
<keyword evidence="1" id="KW-0175">Coiled coil</keyword>
<dbReference type="PANTHER" id="PTHR46518:SF1">
    <property type="entry name" value="OUTER DYNEIN ARM-DOCKING COMPLEX SUBUNIT 3"/>
    <property type="match status" value="1"/>
</dbReference>
<reference evidence="3" key="5">
    <citation type="submission" date="2025-09" db="UniProtKB">
        <authorList>
            <consortium name="Ensembl"/>
        </authorList>
    </citation>
    <scope>IDENTIFICATION</scope>
</reference>
<accession>A0A671EYX8</accession>
<feature type="coiled-coil region" evidence="1">
    <location>
        <begin position="88"/>
        <end position="143"/>
    </location>
</feature>
<protein>
    <submittedName>
        <fullName evidence="3">Outer dynein arm docking complex subunit 3</fullName>
    </submittedName>
</protein>
<dbReference type="GO" id="GO:0035253">
    <property type="term" value="C:ciliary rootlet"/>
    <property type="evidence" value="ECO:0007669"/>
    <property type="project" value="TreeGrafter"/>
</dbReference>
<dbReference type="GO" id="GO:0003341">
    <property type="term" value="P:cilium movement"/>
    <property type="evidence" value="ECO:0007669"/>
    <property type="project" value="InterPro"/>
</dbReference>
<reference evidence="4" key="3">
    <citation type="submission" date="2018-12" db="EMBL/GenBank/DDBJ databases">
        <title>G10K-VGP greater horseshoe bat female genome, primary haplotype.</title>
        <authorList>
            <person name="Teeling E."/>
            <person name="Myers G."/>
            <person name="Vernes S."/>
            <person name="Pippel M."/>
            <person name="Winkler S."/>
            <person name="Fedrigo O."/>
            <person name="Rhie A."/>
            <person name="Koren S."/>
            <person name="Phillippy A."/>
            <person name="Lewin H."/>
            <person name="Damas J."/>
            <person name="Howe K."/>
            <person name="Mountcastle J."/>
            <person name="Jarvis E.D."/>
        </authorList>
    </citation>
    <scope>NUCLEOTIDE SEQUENCE [LARGE SCALE GENOMIC DNA]</scope>
</reference>
<evidence type="ECO:0000313" key="4">
    <source>
        <dbReference type="Proteomes" id="UP000472240"/>
    </source>
</evidence>